<evidence type="ECO:0000256" key="1">
    <source>
        <dbReference type="SAM" id="Phobius"/>
    </source>
</evidence>
<comment type="caution">
    <text evidence="2">The sequence shown here is derived from an EMBL/GenBank/DDBJ whole genome shotgun (WGS) entry which is preliminary data.</text>
</comment>
<dbReference type="InterPro" id="IPR029063">
    <property type="entry name" value="SAM-dependent_MTases_sf"/>
</dbReference>
<dbReference type="SUPFAM" id="SSF53335">
    <property type="entry name" value="S-adenosyl-L-methionine-dependent methyltransferases"/>
    <property type="match status" value="1"/>
</dbReference>
<dbReference type="AlphaFoldDB" id="A0A1A3GLV4"/>
<feature type="transmembrane region" description="Helical" evidence="1">
    <location>
        <begin position="12"/>
        <end position="32"/>
    </location>
</feature>
<organism evidence="2 3">
    <name type="scientific">Mycolicibacterium mucogenicum</name>
    <name type="common">Mycobacterium mucogenicum</name>
    <dbReference type="NCBI Taxonomy" id="56689"/>
    <lineage>
        <taxon>Bacteria</taxon>
        <taxon>Bacillati</taxon>
        <taxon>Actinomycetota</taxon>
        <taxon>Actinomycetes</taxon>
        <taxon>Mycobacteriales</taxon>
        <taxon>Mycobacteriaceae</taxon>
        <taxon>Mycolicibacterium</taxon>
    </lineage>
</organism>
<keyword evidence="1" id="KW-0472">Membrane</keyword>
<evidence type="ECO:0000313" key="3">
    <source>
        <dbReference type="Proteomes" id="UP000093898"/>
    </source>
</evidence>
<dbReference type="Pfam" id="PF13578">
    <property type="entry name" value="Methyltransf_24"/>
    <property type="match status" value="1"/>
</dbReference>
<evidence type="ECO:0008006" key="4">
    <source>
        <dbReference type="Google" id="ProtNLM"/>
    </source>
</evidence>
<dbReference type="EMBL" id="LZLC01000250">
    <property type="protein sequence ID" value="OBJ36303.1"/>
    <property type="molecule type" value="Genomic_DNA"/>
</dbReference>
<gene>
    <name evidence="2" type="ORF">A5630_07255</name>
</gene>
<dbReference type="Proteomes" id="UP000093898">
    <property type="component" value="Unassembled WGS sequence"/>
</dbReference>
<dbReference type="Gene3D" id="3.40.50.150">
    <property type="entry name" value="Vaccinia Virus protein VP39"/>
    <property type="match status" value="1"/>
</dbReference>
<keyword evidence="1" id="KW-1133">Transmembrane helix</keyword>
<keyword evidence="1" id="KW-0812">Transmembrane</keyword>
<reference evidence="2 3" key="1">
    <citation type="submission" date="2016-06" db="EMBL/GenBank/DDBJ databases">
        <authorList>
            <person name="Kjaerup R.B."/>
            <person name="Dalgaard T.S."/>
            <person name="Juul-Madsen H.R."/>
        </authorList>
    </citation>
    <scope>NUCLEOTIDE SEQUENCE [LARGE SCALE GENOMIC DNA]</scope>
    <source>
        <strain evidence="2 3">1127319.6</strain>
    </source>
</reference>
<name>A0A1A3GLV4_MYCMU</name>
<sequence length="326" mass="37295">MKLRSSSPATTAAWRLIDVVLAPFAAVAAMIMKAIRRGGISHLPLTLATFRHIGVFPLLDHYYEPLINPTLLRRPLSAERDLPAVDMNVDEQLLLLDKFDYADELRAFPREEQPGLGYYFENSMFGSGDAEFLYNIIRLYKPRRLIEIGSGQSTRIAAAAITANRRENGNAACRHVCVEPYEAGWLEQLGVTVVRTPVEQLDKAMVDELEPNDILFIDSSHMIRPQGDVLHEYLELLPRLRSGVLVHVHDIFTPRDYPKEWIVDQNRFWNEQYLLEAFLSYNSQFKIIAAVNFLKHHYPEQISRCCPVLGAELSAREPGSFWMQRV</sequence>
<proteinExistence type="predicted"/>
<accession>A0A1A3GLV4</accession>
<protein>
    <recommendedName>
        <fullName evidence="4">Class I SAM-dependent methyltransferase</fullName>
    </recommendedName>
</protein>
<evidence type="ECO:0000313" key="2">
    <source>
        <dbReference type="EMBL" id="OBJ36303.1"/>
    </source>
</evidence>